<reference evidence="1" key="1">
    <citation type="submission" date="2022-03" db="EMBL/GenBank/DDBJ databases">
        <authorList>
            <person name="Alioto T."/>
            <person name="Alioto T."/>
            <person name="Gomez Garrido J."/>
        </authorList>
    </citation>
    <scope>NUCLEOTIDE SEQUENCE</scope>
</reference>
<evidence type="ECO:0000313" key="2">
    <source>
        <dbReference type="Proteomes" id="UP001295444"/>
    </source>
</evidence>
<keyword evidence="2" id="KW-1185">Reference proteome</keyword>
<organism evidence="1 2">
    <name type="scientific">Pelobates cultripes</name>
    <name type="common">Western spadefoot toad</name>
    <dbReference type="NCBI Taxonomy" id="61616"/>
    <lineage>
        <taxon>Eukaryota</taxon>
        <taxon>Metazoa</taxon>
        <taxon>Chordata</taxon>
        <taxon>Craniata</taxon>
        <taxon>Vertebrata</taxon>
        <taxon>Euteleostomi</taxon>
        <taxon>Amphibia</taxon>
        <taxon>Batrachia</taxon>
        <taxon>Anura</taxon>
        <taxon>Pelobatoidea</taxon>
        <taxon>Pelobatidae</taxon>
        <taxon>Pelobates</taxon>
    </lineage>
</organism>
<protein>
    <submittedName>
        <fullName evidence="1">Uncharacterized protein</fullName>
    </submittedName>
</protein>
<sequence>MATEIKSDIKMEINILVAKLDGFEVKLKDMDFQVNHLNDDYQLALRKISDLEFKVSDLEDRSRRKNLRFRNLLEKGTEDNVKQIVKEYISALGIT</sequence>
<dbReference type="AlphaFoldDB" id="A0AAD1VQ49"/>
<proteinExistence type="predicted"/>
<dbReference type="Proteomes" id="UP001295444">
    <property type="component" value="Chromosome 02"/>
</dbReference>
<gene>
    <name evidence="1" type="ORF">PECUL_23A052367</name>
</gene>
<evidence type="ECO:0000313" key="1">
    <source>
        <dbReference type="EMBL" id="CAH2248454.1"/>
    </source>
</evidence>
<dbReference type="EMBL" id="OW240913">
    <property type="protein sequence ID" value="CAH2248454.1"/>
    <property type="molecule type" value="Genomic_DNA"/>
</dbReference>
<accession>A0AAD1VQ49</accession>
<name>A0AAD1VQ49_PELCU</name>